<dbReference type="Proteomes" id="UP001589608">
    <property type="component" value="Unassembled WGS sequence"/>
</dbReference>
<organism evidence="2 3">
    <name type="scientific">Dactylosporangium vinaceum</name>
    <dbReference type="NCBI Taxonomy" id="53362"/>
    <lineage>
        <taxon>Bacteria</taxon>
        <taxon>Bacillati</taxon>
        <taxon>Actinomycetota</taxon>
        <taxon>Actinomycetes</taxon>
        <taxon>Micromonosporales</taxon>
        <taxon>Micromonosporaceae</taxon>
        <taxon>Dactylosporangium</taxon>
    </lineage>
</organism>
<sequence length="89" mass="9165">MIRTIVGPPTRTWLAAGVDGGGVGHGESERGQQGEFRGCRGCDVVQGDGGEDQDRRVQEVCVVCGPVGRGEGGSWPVGGVALEEGERAD</sequence>
<evidence type="ECO:0000256" key="1">
    <source>
        <dbReference type="SAM" id="MobiDB-lite"/>
    </source>
</evidence>
<name>A0ABV5MS50_9ACTN</name>
<dbReference type="RefSeq" id="WP_223104092.1">
    <property type="nucleotide sequence ID" value="NZ_CP061913.1"/>
</dbReference>
<keyword evidence="3" id="KW-1185">Reference proteome</keyword>
<proteinExistence type="predicted"/>
<evidence type="ECO:0000313" key="3">
    <source>
        <dbReference type="Proteomes" id="UP001589608"/>
    </source>
</evidence>
<accession>A0ABV5MS50</accession>
<evidence type="ECO:0000313" key="2">
    <source>
        <dbReference type="EMBL" id="MFB9451689.1"/>
    </source>
</evidence>
<dbReference type="EMBL" id="JBHMCA010000090">
    <property type="protein sequence ID" value="MFB9451689.1"/>
    <property type="molecule type" value="Genomic_DNA"/>
</dbReference>
<comment type="caution">
    <text evidence="2">The sequence shown here is derived from an EMBL/GenBank/DDBJ whole genome shotgun (WGS) entry which is preliminary data.</text>
</comment>
<gene>
    <name evidence="2" type="ORF">ACFFTR_52250</name>
</gene>
<feature type="region of interest" description="Disordered" evidence="1">
    <location>
        <begin position="13"/>
        <end position="34"/>
    </location>
</feature>
<protein>
    <submittedName>
        <fullName evidence="2">Uncharacterized protein</fullName>
    </submittedName>
</protein>
<reference evidence="2 3" key="1">
    <citation type="submission" date="2024-09" db="EMBL/GenBank/DDBJ databases">
        <authorList>
            <person name="Sun Q."/>
            <person name="Mori K."/>
        </authorList>
    </citation>
    <scope>NUCLEOTIDE SEQUENCE [LARGE SCALE GENOMIC DNA]</scope>
    <source>
        <strain evidence="2 3">JCM 3307</strain>
    </source>
</reference>